<evidence type="ECO:0000256" key="1">
    <source>
        <dbReference type="SAM" id="Phobius"/>
    </source>
</evidence>
<keyword evidence="1" id="KW-1133">Transmembrane helix</keyword>
<evidence type="ECO:0000313" key="3">
    <source>
        <dbReference type="Proteomes" id="UP000030129"/>
    </source>
</evidence>
<dbReference type="STRING" id="1406840.Q763_01890"/>
<keyword evidence="1" id="KW-0472">Membrane</keyword>
<evidence type="ECO:0008006" key="4">
    <source>
        <dbReference type="Google" id="ProtNLM"/>
    </source>
</evidence>
<comment type="caution">
    <text evidence="2">The sequence shown here is derived from an EMBL/GenBank/DDBJ whole genome shotgun (WGS) entry which is preliminary data.</text>
</comment>
<gene>
    <name evidence="2" type="ORF">Q763_01890</name>
</gene>
<reference evidence="2 3" key="1">
    <citation type="submission" date="2013-09" db="EMBL/GenBank/DDBJ databases">
        <authorList>
            <person name="Zeng Z."/>
            <person name="Chen C."/>
        </authorList>
    </citation>
    <scope>NUCLEOTIDE SEQUENCE [LARGE SCALE GENOMIC DNA]</scope>
    <source>
        <strain evidence="2 3">F44-8</strain>
    </source>
</reference>
<dbReference type="AlphaFoldDB" id="A0A0A2LZ73"/>
<proteinExistence type="predicted"/>
<dbReference type="eggNOG" id="ENOG5031Y78">
    <property type="taxonomic scope" value="Bacteria"/>
</dbReference>
<sequence>MSEIVTFKKYPDVVQANELKEFLLKNNIECYLADNEPSVDSFIVGTPMTDYEVKIKQKDFEKATVLVEKRSAGMLNNIDPDYYLFTFTNEELYDILLKQDEWNEFDYLLAKKLLTERGKTVDEDMISSLKKQRIADIAKKDPNEKVWMVAGYILSLLGGFIGIIIGYMLWKSKNSLPDGKSVYSYTEKGRSHGFTIFCIGIIVTVISLLYRFNLYTS</sequence>
<name>A0A0A2LZ73_9FLAO</name>
<dbReference type="EMBL" id="JRLV01000001">
    <property type="protein sequence ID" value="KGO84518.1"/>
    <property type="molecule type" value="Genomic_DNA"/>
</dbReference>
<evidence type="ECO:0000313" key="2">
    <source>
        <dbReference type="EMBL" id="KGO84518.1"/>
    </source>
</evidence>
<dbReference type="RefSeq" id="WP_035130541.1">
    <property type="nucleotide sequence ID" value="NZ_JRLV01000001.1"/>
</dbReference>
<dbReference type="Proteomes" id="UP000030129">
    <property type="component" value="Unassembled WGS sequence"/>
</dbReference>
<feature type="transmembrane region" description="Helical" evidence="1">
    <location>
        <begin position="190"/>
        <end position="210"/>
    </location>
</feature>
<accession>A0A0A2LZ73</accession>
<organism evidence="2 3">
    <name type="scientific">Flavobacterium beibuense F44-8</name>
    <dbReference type="NCBI Taxonomy" id="1406840"/>
    <lineage>
        <taxon>Bacteria</taxon>
        <taxon>Pseudomonadati</taxon>
        <taxon>Bacteroidota</taxon>
        <taxon>Flavobacteriia</taxon>
        <taxon>Flavobacteriales</taxon>
        <taxon>Flavobacteriaceae</taxon>
        <taxon>Flavobacterium</taxon>
    </lineage>
</organism>
<protein>
    <recommendedName>
        <fullName evidence="4">DUF2007 domain-containing protein</fullName>
    </recommendedName>
</protein>
<feature type="transmembrane region" description="Helical" evidence="1">
    <location>
        <begin position="149"/>
        <end position="170"/>
    </location>
</feature>
<keyword evidence="1" id="KW-0812">Transmembrane</keyword>
<keyword evidence="3" id="KW-1185">Reference proteome</keyword>